<dbReference type="SUPFAM" id="SSF117289">
    <property type="entry name" value="Nucleoporin domain"/>
    <property type="match status" value="1"/>
</dbReference>
<dbReference type="GeneID" id="93650017"/>
<dbReference type="OrthoDB" id="248320at2759"/>
<sequence>MVDIETVISDDYGFKLIDDVPLTEPIDLKQFNDGQELRLLAIHDKHRIIAVSNSTTLKFISADKLDDVDTVGGEFAITQLYFTDSKFYMLNNNSIQMLTIDQIKRKEYQFSSLEGQFTNLELLDDDNYLGLSNGDLYHNSTKIASNVAKFTWHESSPIYTTKSNKFQLMGKPIDFDDETKDKLSDYHLVELVSIKSYLFLIYDISEEQPSDDHHIEAYLISHEGDKYTPTAIDIASPFGTANRTTTYYTASINNWLQSTQLHFITSSLSSDIGIVDVSSSPLQSIEPAEDSNKANYPMDEETSEDVSPVGFAISINELNTKVDAPCVGVEGEVVGKLPKLMRYRWRELLQSNASIWKTPKLRKLDDTPKETLKDDFNSSKDVPPENPFQTTSNPFGSSTAGAFKSPTATNTASDTKKSAFGSTGFGQSTSSAFGSTAGQSTKSAFGSTGFGSGQSAGSAFGASGSAFGATSFGGSQATKSGFGATGFGSSTSASTGFGASGFGSSGFGAPSSNTATKSTLSSGFGKFSNHQPAAFSNTTANGNNIFENSAKPASPFGQSSSTSSPFGKVENKSDSPFDSNQKAPTQAKPMFPQQANTSSPFASLGKDSKAGGIDNTRPTPFADLINSSKESTPGFTPEGASKVNAESGTTQTPQMNQSQSGKEDDLLSAFGGLNTTEKPSSPSSFPSLKKPDGPSPFASLQKANTPSPFAGIGATRAPSDKDQFKNDFDDESESESETNITSDKNTPDEDGSEAHTPEKAPEHHAEEDSLPDIDASGNYDLSQDDEEDEADDQQFVDESERNDSSWVNISKKEENGRILAQELVSLEHEGSPKEEKETEIVVEDTPQESIDEPIQPAEFLVFDGFSGSLETTDDPIANKIRTVIANTEGNLQFLAKNVAAVTGYIDAHSTPGKHWHEITEVGNLQYDKDMYRGKLHYLHEKEAEVDRLNLVLQKSQHEFRALDKSFSQLALLEKGTRKNLKFLKNRPLEPSKQEMREKLRLKLANVESLESKLRALLMPIKAKNSLNSSTVNKIEEILSQLNDQILDHKLALTELEEQMKKMNLEGGPKSLIVKPRAAKLDLRKKLREMNAKQITQ</sequence>
<dbReference type="AlphaFoldDB" id="A0A8H7ZIC4"/>
<evidence type="ECO:0000313" key="8">
    <source>
        <dbReference type="Proteomes" id="UP000669133"/>
    </source>
</evidence>
<feature type="compositionally biased region" description="Low complexity" evidence="5">
    <location>
        <begin position="554"/>
        <end position="567"/>
    </location>
</feature>
<gene>
    <name evidence="7" type="ORF">I9W82_001388</name>
</gene>
<dbReference type="Proteomes" id="UP000669133">
    <property type="component" value="Unassembled WGS sequence"/>
</dbReference>
<evidence type="ECO:0000256" key="4">
    <source>
        <dbReference type="SAM" id="Coils"/>
    </source>
</evidence>
<accession>A0A8H7ZIC4</accession>
<dbReference type="InterPro" id="IPR015943">
    <property type="entry name" value="WD40/YVTN_repeat-like_dom_sf"/>
</dbReference>
<dbReference type="Pfam" id="PF16755">
    <property type="entry name" value="Beta-prop_NUP159_NUP214"/>
    <property type="match status" value="1"/>
</dbReference>
<feature type="region of interest" description="Disordered" evidence="5">
    <location>
        <begin position="366"/>
        <end position="416"/>
    </location>
</feature>
<evidence type="ECO:0000259" key="6">
    <source>
        <dbReference type="Pfam" id="PF16755"/>
    </source>
</evidence>
<proteinExistence type="predicted"/>
<feature type="compositionally biased region" description="Polar residues" evidence="5">
    <location>
        <begin position="528"/>
        <end position="547"/>
    </location>
</feature>
<feature type="compositionally biased region" description="Polar residues" evidence="5">
    <location>
        <begin position="387"/>
        <end position="413"/>
    </location>
</feature>
<feature type="region of interest" description="Disordered" evidence="5">
    <location>
        <begin position="283"/>
        <end position="305"/>
    </location>
</feature>
<keyword evidence="2" id="KW-0813">Transport</keyword>
<feature type="compositionally biased region" description="Polar residues" evidence="5">
    <location>
        <begin position="644"/>
        <end position="660"/>
    </location>
</feature>
<dbReference type="Gene3D" id="2.130.10.10">
    <property type="entry name" value="YVTN repeat-like/Quinoprotein amine dehydrogenase"/>
    <property type="match status" value="1"/>
</dbReference>
<evidence type="ECO:0000313" key="7">
    <source>
        <dbReference type="EMBL" id="KAG5422293.1"/>
    </source>
</evidence>
<feature type="region of interest" description="Disordered" evidence="5">
    <location>
        <begin position="528"/>
        <end position="809"/>
    </location>
</feature>
<evidence type="ECO:0000256" key="2">
    <source>
        <dbReference type="ARBA" id="ARBA00022448"/>
    </source>
</evidence>
<feature type="compositionally biased region" description="Acidic residues" evidence="5">
    <location>
        <begin position="782"/>
        <end position="797"/>
    </location>
</feature>
<comment type="subcellular location">
    <subcellularLocation>
        <location evidence="1">Nucleus</location>
    </subcellularLocation>
</comment>
<feature type="compositionally biased region" description="Polar residues" evidence="5">
    <location>
        <begin position="625"/>
        <end position="634"/>
    </location>
</feature>
<name>A0A8H7ZIC4_9ASCO</name>
<evidence type="ECO:0000256" key="1">
    <source>
        <dbReference type="ARBA" id="ARBA00004123"/>
    </source>
</evidence>
<evidence type="ECO:0000256" key="3">
    <source>
        <dbReference type="ARBA" id="ARBA00023242"/>
    </source>
</evidence>
<keyword evidence="4" id="KW-0175">Coiled coil</keyword>
<keyword evidence="3" id="KW-0539">Nucleus</keyword>
<reference evidence="7 8" key="1">
    <citation type="submission" date="2020-12" db="EMBL/GenBank/DDBJ databases">
        <title>Effect of drift, selection, and recombination on the evolution of hybrid genomes in Candida yeast pathogens.</title>
        <authorList>
            <person name="Mixao V."/>
            <person name="Ksiezopolska E."/>
            <person name="Saus E."/>
            <person name="Boekhout T."/>
            <person name="Gacser A."/>
            <person name="Gabaldon T."/>
        </authorList>
    </citation>
    <scope>NUCLEOTIDE SEQUENCE [LARGE SCALE GENOMIC DNA]</scope>
    <source>
        <strain evidence="7 8">BP57</strain>
    </source>
</reference>
<feature type="domain" description="Nucleoporin Nup159/Nup146 N-terminal" evidence="6">
    <location>
        <begin position="138"/>
        <end position="340"/>
    </location>
</feature>
<feature type="compositionally biased region" description="Basic and acidic residues" evidence="5">
    <location>
        <begin position="366"/>
        <end position="378"/>
    </location>
</feature>
<dbReference type="RefSeq" id="XP_067551409.1">
    <property type="nucleotide sequence ID" value="XM_067690127.1"/>
</dbReference>
<evidence type="ECO:0000256" key="5">
    <source>
        <dbReference type="SAM" id="MobiDB-lite"/>
    </source>
</evidence>
<feature type="compositionally biased region" description="Basic and acidic residues" evidence="5">
    <location>
        <begin position="752"/>
        <end position="767"/>
    </location>
</feature>
<organism evidence="7 8">
    <name type="scientific">Candida metapsilosis</name>
    <dbReference type="NCBI Taxonomy" id="273372"/>
    <lineage>
        <taxon>Eukaryota</taxon>
        <taxon>Fungi</taxon>
        <taxon>Dikarya</taxon>
        <taxon>Ascomycota</taxon>
        <taxon>Saccharomycotina</taxon>
        <taxon>Pichiomycetes</taxon>
        <taxon>Debaryomycetaceae</taxon>
        <taxon>Candida/Lodderomyces clade</taxon>
        <taxon>Candida</taxon>
    </lineage>
</organism>
<dbReference type="InterPro" id="IPR039462">
    <property type="entry name" value="Nup159/Nup146_N"/>
</dbReference>
<protein>
    <submittedName>
        <fullName evidence="7">NUP159</fullName>
    </submittedName>
</protein>
<dbReference type="EMBL" id="JAEOAQ010000001">
    <property type="protein sequence ID" value="KAG5422293.1"/>
    <property type="molecule type" value="Genomic_DNA"/>
</dbReference>
<keyword evidence="8" id="KW-1185">Reference proteome</keyword>
<feature type="compositionally biased region" description="Low complexity" evidence="5">
    <location>
        <begin position="678"/>
        <end position="688"/>
    </location>
</feature>
<feature type="compositionally biased region" description="Basic and acidic residues" evidence="5">
    <location>
        <begin position="718"/>
        <end position="727"/>
    </location>
</feature>
<dbReference type="GO" id="GO:0005634">
    <property type="term" value="C:nucleus"/>
    <property type="evidence" value="ECO:0007669"/>
    <property type="project" value="UniProtKB-SubCell"/>
</dbReference>
<comment type="caution">
    <text evidence="7">The sequence shown here is derived from an EMBL/GenBank/DDBJ whole genome shotgun (WGS) entry which is preliminary data.</text>
</comment>
<feature type="coiled-coil region" evidence="4">
    <location>
        <begin position="1038"/>
        <end position="1065"/>
    </location>
</feature>